<dbReference type="PANTHER" id="PTHR11537:SF254">
    <property type="entry name" value="POTASSIUM VOLTAGE-GATED CHANNEL PROTEIN SHAB"/>
    <property type="match status" value="1"/>
</dbReference>
<feature type="transmembrane region" description="Helical" evidence="13">
    <location>
        <begin position="221"/>
        <end position="242"/>
    </location>
</feature>
<organism evidence="15 16">
    <name type="scientific">Coemansia javaensis</name>
    <dbReference type="NCBI Taxonomy" id="2761396"/>
    <lineage>
        <taxon>Eukaryota</taxon>
        <taxon>Fungi</taxon>
        <taxon>Fungi incertae sedis</taxon>
        <taxon>Zoopagomycota</taxon>
        <taxon>Kickxellomycotina</taxon>
        <taxon>Kickxellomycetes</taxon>
        <taxon>Kickxellales</taxon>
        <taxon>Kickxellaceae</taxon>
        <taxon>Coemansia</taxon>
    </lineage>
</organism>
<sequence length="653" mass="71866">MPVVVPASGPGGGWGRSPWDQGRAPPGEDQSGGPAEIDDLFAKDLALSHTSQRIRQILDRKREREIGGWPPVRRFLHIMFHKPFSLRARVYMAFSTAVLLLFLIVFMIDTMPQYRVREDWRRLADLVNLTTSSVFAAEWVLRFYAYPRPLRYLIQPLTLLDVLGIFPGFIPYRSGRHGYLGQLKWLRALQILRVLRVLRLASYSVELYVTMRTMRKSLVQIMIVMIVILVAMLTACFLLFFAENDALDTARVEWLRKNRGVSEVSPFQNVFFCLYWGFVTITTVGYGDYTPVSPWGQVIACFTMFVGVFTIVFPTSIISNNFAAEWAAFQAARRLEEERDLRDRNQAGRHELHCLYSYAAMPYKGNDGNSSSSTSEHPSSTSPGPEESQAECPSPDPSPAPPAPLPSAHQVLQDPGPGEYGGGRLGGVSVRTGPQEYAQIIDVMRRVEKDLGVPNMALGGTEVSGAVNQSLLIGALHSRLYNKALTALCERMALVVLEGAEDPTLDAVVEALQQRPATDSGVRARIHGRRLTTLEFNALEFVLAPHLPAEQPLPPQEAAPAAAGEKRGGMGRASTHASIWAHHRPGQRARQRLRARLHGAANRLSLSRTGTQASSFGVDSPLPLRLSSTTPTGPRMVAVSVASSSSDDSGGGT</sequence>
<keyword evidence="7" id="KW-0630">Potassium</keyword>
<evidence type="ECO:0000256" key="5">
    <source>
        <dbReference type="ARBA" id="ARBA00022826"/>
    </source>
</evidence>
<feature type="domain" description="Ion transport" evidence="14">
    <location>
        <begin position="91"/>
        <end position="324"/>
    </location>
</feature>
<feature type="region of interest" description="Disordered" evidence="12">
    <location>
        <begin position="1"/>
        <end position="34"/>
    </location>
</feature>
<evidence type="ECO:0000256" key="12">
    <source>
        <dbReference type="SAM" id="MobiDB-lite"/>
    </source>
</evidence>
<feature type="compositionally biased region" description="Pro residues" evidence="12">
    <location>
        <begin position="394"/>
        <end position="405"/>
    </location>
</feature>
<keyword evidence="6" id="KW-0851">Voltage-gated channel</keyword>
<evidence type="ECO:0000256" key="11">
    <source>
        <dbReference type="ARBA" id="ARBA00023303"/>
    </source>
</evidence>
<keyword evidence="16" id="KW-1185">Reference proteome</keyword>
<dbReference type="Proteomes" id="UP001140217">
    <property type="component" value="Unassembled WGS sequence"/>
</dbReference>
<dbReference type="SUPFAM" id="SSF81324">
    <property type="entry name" value="Voltage-gated potassium channels"/>
    <property type="match status" value="1"/>
</dbReference>
<keyword evidence="9" id="KW-0406">Ion transport</keyword>
<keyword evidence="8 13" id="KW-1133">Transmembrane helix</keyword>
<feature type="compositionally biased region" description="Low complexity" evidence="12">
    <location>
        <begin position="370"/>
        <end position="387"/>
    </location>
</feature>
<evidence type="ECO:0000256" key="8">
    <source>
        <dbReference type="ARBA" id="ARBA00022989"/>
    </source>
</evidence>
<dbReference type="AlphaFoldDB" id="A0A9W8HBU3"/>
<feature type="region of interest" description="Disordered" evidence="12">
    <location>
        <begin position="550"/>
        <end position="653"/>
    </location>
</feature>
<dbReference type="OrthoDB" id="415460at2759"/>
<dbReference type="Gene3D" id="1.20.120.350">
    <property type="entry name" value="Voltage-gated potassium channels. Chain C"/>
    <property type="match status" value="1"/>
</dbReference>
<dbReference type="GO" id="GO:0001508">
    <property type="term" value="P:action potential"/>
    <property type="evidence" value="ECO:0007669"/>
    <property type="project" value="TreeGrafter"/>
</dbReference>
<feature type="compositionally biased region" description="Polar residues" evidence="12">
    <location>
        <begin position="604"/>
        <end position="617"/>
    </location>
</feature>
<dbReference type="GO" id="GO:0005249">
    <property type="term" value="F:voltage-gated potassium channel activity"/>
    <property type="evidence" value="ECO:0007669"/>
    <property type="project" value="InterPro"/>
</dbReference>
<feature type="transmembrane region" description="Helical" evidence="13">
    <location>
        <begin position="298"/>
        <end position="318"/>
    </location>
</feature>
<dbReference type="Gene3D" id="1.10.287.70">
    <property type="match status" value="1"/>
</dbReference>
<dbReference type="InterPro" id="IPR028325">
    <property type="entry name" value="VG_K_chnl"/>
</dbReference>
<reference evidence="15" key="1">
    <citation type="submission" date="2022-07" db="EMBL/GenBank/DDBJ databases">
        <title>Phylogenomic reconstructions and comparative analyses of Kickxellomycotina fungi.</title>
        <authorList>
            <person name="Reynolds N.K."/>
            <person name="Stajich J.E."/>
            <person name="Barry K."/>
            <person name="Grigoriev I.V."/>
            <person name="Crous P."/>
            <person name="Smith M.E."/>
        </authorList>
    </citation>
    <scope>NUCLEOTIDE SEQUENCE</scope>
    <source>
        <strain evidence="15">NBRC 105414</strain>
    </source>
</reference>
<keyword evidence="5" id="KW-0631">Potassium channel</keyword>
<proteinExistence type="predicted"/>
<dbReference type="InterPro" id="IPR005821">
    <property type="entry name" value="Ion_trans_dom"/>
</dbReference>
<dbReference type="Pfam" id="PF00520">
    <property type="entry name" value="Ion_trans"/>
    <property type="match status" value="1"/>
</dbReference>
<name>A0A9W8HBU3_9FUNG</name>
<evidence type="ECO:0000259" key="14">
    <source>
        <dbReference type="Pfam" id="PF00520"/>
    </source>
</evidence>
<feature type="region of interest" description="Disordered" evidence="12">
    <location>
        <begin position="366"/>
        <end position="429"/>
    </location>
</feature>
<keyword evidence="2" id="KW-0813">Transport</keyword>
<dbReference type="InterPro" id="IPR027359">
    <property type="entry name" value="Volt_channel_dom_sf"/>
</dbReference>
<dbReference type="PRINTS" id="PR00169">
    <property type="entry name" value="KCHANNEL"/>
</dbReference>
<evidence type="ECO:0000256" key="1">
    <source>
        <dbReference type="ARBA" id="ARBA00004141"/>
    </source>
</evidence>
<feature type="compositionally biased region" description="Low complexity" evidence="12">
    <location>
        <begin position="637"/>
        <end position="653"/>
    </location>
</feature>
<comment type="caution">
    <text evidence="15">The sequence shown here is derived from an EMBL/GenBank/DDBJ whole genome shotgun (WGS) entry which is preliminary data.</text>
</comment>
<dbReference type="EMBL" id="JANBUL010000227">
    <property type="protein sequence ID" value="KAJ2778475.1"/>
    <property type="molecule type" value="Genomic_DNA"/>
</dbReference>
<keyword evidence="10 13" id="KW-0472">Membrane</keyword>
<keyword evidence="4 13" id="KW-0812">Transmembrane</keyword>
<evidence type="ECO:0000313" key="16">
    <source>
        <dbReference type="Proteomes" id="UP001140217"/>
    </source>
</evidence>
<comment type="subcellular location">
    <subcellularLocation>
        <location evidence="1">Membrane</location>
        <topology evidence="1">Multi-pass membrane protein</topology>
    </subcellularLocation>
</comment>
<evidence type="ECO:0000256" key="9">
    <source>
        <dbReference type="ARBA" id="ARBA00023065"/>
    </source>
</evidence>
<feature type="compositionally biased region" description="Basic residues" evidence="12">
    <location>
        <begin position="581"/>
        <end position="597"/>
    </location>
</feature>
<evidence type="ECO:0000256" key="13">
    <source>
        <dbReference type="SAM" id="Phobius"/>
    </source>
</evidence>
<feature type="transmembrane region" description="Helical" evidence="13">
    <location>
        <begin position="88"/>
        <end position="106"/>
    </location>
</feature>
<evidence type="ECO:0000256" key="6">
    <source>
        <dbReference type="ARBA" id="ARBA00022882"/>
    </source>
</evidence>
<protein>
    <recommendedName>
        <fullName evidence="14">Ion transport domain-containing protein</fullName>
    </recommendedName>
</protein>
<keyword evidence="3" id="KW-0633">Potassium transport</keyword>
<keyword evidence="11" id="KW-0407">Ion channel</keyword>
<feature type="transmembrane region" description="Helical" evidence="13">
    <location>
        <begin position="152"/>
        <end position="170"/>
    </location>
</feature>
<evidence type="ECO:0000313" key="15">
    <source>
        <dbReference type="EMBL" id="KAJ2778475.1"/>
    </source>
</evidence>
<evidence type="ECO:0000256" key="7">
    <source>
        <dbReference type="ARBA" id="ARBA00022958"/>
    </source>
</evidence>
<feature type="transmembrane region" description="Helical" evidence="13">
    <location>
        <begin position="267"/>
        <end position="286"/>
    </location>
</feature>
<evidence type="ECO:0000256" key="4">
    <source>
        <dbReference type="ARBA" id="ARBA00022692"/>
    </source>
</evidence>
<accession>A0A9W8HBU3</accession>
<dbReference type="GO" id="GO:0008076">
    <property type="term" value="C:voltage-gated potassium channel complex"/>
    <property type="evidence" value="ECO:0007669"/>
    <property type="project" value="InterPro"/>
</dbReference>
<dbReference type="PANTHER" id="PTHR11537">
    <property type="entry name" value="VOLTAGE-GATED POTASSIUM CHANNEL"/>
    <property type="match status" value="1"/>
</dbReference>
<evidence type="ECO:0000256" key="10">
    <source>
        <dbReference type="ARBA" id="ARBA00023136"/>
    </source>
</evidence>
<evidence type="ECO:0000256" key="2">
    <source>
        <dbReference type="ARBA" id="ARBA00022448"/>
    </source>
</evidence>
<evidence type="ECO:0000256" key="3">
    <source>
        <dbReference type="ARBA" id="ARBA00022538"/>
    </source>
</evidence>
<gene>
    <name evidence="15" type="ORF">H4R18_004573</name>
</gene>